<gene>
    <name evidence="2" type="ORF">SAMN05421753_113170</name>
</gene>
<sequence>MSDTALDLLTVSKVAELLNVSESEVYALCRSGKLQHFRIGTGRGTIRICREDLHSFLTSCRTQETQKPAAPTPERQAKIAIRPFKHIALTGVLAVPPDEGDRAADSNVNSGH</sequence>
<dbReference type="RefSeq" id="WP_092052626.1">
    <property type="nucleotide sequence ID" value="NZ_FOQD01000013.1"/>
</dbReference>
<dbReference type="NCBIfam" id="TIGR01764">
    <property type="entry name" value="excise"/>
    <property type="match status" value="1"/>
</dbReference>
<dbReference type="InterPro" id="IPR010093">
    <property type="entry name" value="SinI_DNA-bd"/>
</dbReference>
<dbReference type="GO" id="GO:0003677">
    <property type="term" value="F:DNA binding"/>
    <property type="evidence" value="ECO:0007669"/>
    <property type="project" value="InterPro"/>
</dbReference>
<dbReference type="SUPFAM" id="SSF46955">
    <property type="entry name" value="Putative DNA-binding domain"/>
    <property type="match status" value="1"/>
</dbReference>
<accession>A0A1I3M5X7</accession>
<dbReference type="Proteomes" id="UP000199518">
    <property type="component" value="Unassembled WGS sequence"/>
</dbReference>
<dbReference type="Pfam" id="PF12728">
    <property type="entry name" value="HTH_17"/>
    <property type="match status" value="1"/>
</dbReference>
<name>A0A1I3M5X7_9PLAN</name>
<dbReference type="OrthoDB" id="291037at2"/>
<evidence type="ECO:0000259" key="1">
    <source>
        <dbReference type="Pfam" id="PF12728"/>
    </source>
</evidence>
<dbReference type="STRING" id="1576369.SAMN05421753_113170"/>
<dbReference type="InterPro" id="IPR041657">
    <property type="entry name" value="HTH_17"/>
</dbReference>
<organism evidence="2 3">
    <name type="scientific">Planctomicrobium piriforme</name>
    <dbReference type="NCBI Taxonomy" id="1576369"/>
    <lineage>
        <taxon>Bacteria</taxon>
        <taxon>Pseudomonadati</taxon>
        <taxon>Planctomycetota</taxon>
        <taxon>Planctomycetia</taxon>
        <taxon>Planctomycetales</taxon>
        <taxon>Planctomycetaceae</taxon>
        <taxon>Planctomicrobium</taxon>
    </lineage>
</organism>
<proteinExistence type="predicted"/>
<reference evidence="3" key="1">
    <citation type="submission" date="2016-10" db="EMBL/GenBank/DDBJ databases">
        <authorList>
            <person name="Varghese N."/>
            <person name="Submissions S."/>
        </authorList>
    </citation>
    <scope>NUCLEOTIDE SEQUENCE [LARGE SCALE GENOMIC DNA]</scope>
    <source>
        <strain evidence="3">DSM 26348</strain>
    </source>
</reference>
<dbReference type="EMBL" id="FOQD01000013">
    <property type="protein sequence ID" value="SFI92449.1"/>
    <property type="molecule type" value="Genomic_DNA"/>
</dbReference>
<protein>
    <submittedName>
        <fullName evidence="2">DNA binding domain-containing protein, excisionase family</fullName>
    </submittedName>
</protein>
<evidence type="ECO:0000313" key="2">
    <source>
        <dbReference type="EMBL" id="SFI92449.1"/>
    </source>
</evidence>
<dbReference type="AlphaFoldDB" id="A0A1I3M5X7"/>
<keyword evidence="3" id="KW-1185">Reference proteome</keyword>
<evidence type="ECO:0000313" key="3">
    <source>
        <dbReference type="Proteomes" id="UP000199518"/>
    </source>
</evidence>
<feature type="domain" description="Helix-turn-helix" evidence="1">
    <location>
        <begin position="8"/>
        <end position="60"/>
    </location>
</feature>
<dbReference type="InterPro" id="IPR009061">
    <property type="entry name" value="DNA-bd_dom_put_sf"/>
</dbReference>